<gene>
    <name evidence="5" type="ordered locus">Bd1270</name>
</gene>
<accession>Q6MNI4</accession>
<evidence type="ECO:0000256" key="3">
    <source>
        <dbReference type="ARBA" id="ARBA00022553"/>
    </source>
</evidence>
<dbReference type="STRING" id="264462.Bd1270"/>
<keyword evidence="6" id="KW-1185">Reference proteome</keyword>
<sequence length="105" mass="12273">MVNIEETSLERMEALLSHSAMGVHVLFDNKSIATVLKEVSDDKDFYSFDKMKKVQDVMTELIAKKTYFEKMAYLQALDQESYQMLVRAYFHIVENTVRANHEHAH</sequence>
<dbReference type="KEGG" id="bba:Bd1270"/>
<name>Q6MNI4_BDEBA</name>
<dbReference type="InterPro" id="IPR014459">
    <property type="entry name" value="VP30_FiloV"/>
</dbReference>
<evidence type="ECO:0000313" key="6">
    <source>
        <dbReference type="Proteomes" id="UP000008080"/>
    </source>
</evidence>
<evidence type="ECO:0000256" key="1">
    <source>
        <dbReference type="ARBA" id="ARBA00004192"/>
    </source>
</evidence>
<comment type="subcellular location">
    <subcellularLocation>
        <location evidence="1">Host cytoplasm</location>
    </subcellularLocation>
    <subcellularLocation>
        <location evidence="2">Virion</location>
    </subcellularLocation>
</comment>
<reference evidence="5 6" key="1">
    <citation type="journal article" date="2004" name="Science">
        <title>A predator unmasked: life cycle of Bdellovibrio bacteriovorus from a genomic perspective.</title>
        <authorList>
            <person name="Rendulic S."/>
            <person name="Jagtap P."/>
            <person name="Rosinus A."/>
            <person name="Eppinger M."/>
            <person name="Baar C."/>
            <person name="Lanz C."/>
            <person name="Keller H."/>
            <person name="Lambert C."/>
            <person name="Evans K.J."/>
            <person name="Goesmann A."/>
            <person name="Meyer F."/>
            <person name="Sockett R.E."/>
            <person name="Schuster S.C."/>
        </authorList>
    </citation>
    <scope>NUCLEOTIDE SEQUENCE [LARGE SCALE GENOMIC DNA]</scope>
    <source>
        <strain evidence="6">ATCC 15356 / DSM 50701 / NCIMB 9529 / HD100</strain>
    </source>
</reference>
<dbReference type="HOGENOM" id="CLU_2231268_0_0_7"/>
<keyword evidence="4" id="KW-1035">Host cytoplasm</keyword>
<dbReference type="eggNOG" id="ENOG503199K">
    <property type="taxonomic scope" value="Bacteria"/>
</dbReference>
<dbReference type="Proteomes" id="UP000008080">
    <property type="component" value="Chromosome"/>
</dbReference>
<evidence type="ECO:0000256" key="4">
    <source>
        <dbReference type="ARBA" id="ARBA00023200"/>
    </source>
</evidence>
<dbReference type="Pfam" id="PF11507">
    <property type="entry name" value="Transcript_VP30"/>
    <property type="match status" value="1"/>
</dbReference>
<dbReference type="EMBL" id="BX842649">
    <property type="protein sequence ID" value="CAE79167.1"/>
    <property type="molecule type" value="Genomic_DNA"/>
</dbReference>
<keyword evidence="3" id="KW-0597">Phosphoprotein</keyword>
<proteinExistence type="predicted"/>
<organism evidence="5 6">
    <name type="scientific">Bdellovibrio bacteriovorus (strain ATCC 15356 / DSM 50701 / NCIMB 9529 / HD100)</name>
    <dbReference type="NCBI Taxonomy" id="264462"/>
    <lineage>
        <taxon>Bacteria</taxon>
        <taxon>Pseudomonadati</taxon>
        <taxon>Bdellovibrionota</taxon>
        <taxon>Bdellovibrionia</taxon>
        <taxon>Bdellovibrionales</taxon>
        <taxon>Pseudobdellovibrionaceae</taxon>
        <taxon>Bdellovibrio</taxon>
    </lineage>
</organism>
<evidence type="ECO:0000313" key="5">
    <source>
        <dbReference type="EMBL" id="CAE79167.1"/>
    </source>
</evidence>
<dbReference type="AlphaFoldDB" id="Q6MNI4"/>
<dbReference type="GO" id="GO:0030430">
    <property type="term" value="C:host cell cytoplasm"/>
    <property type="evidence" value="ECO:0007669"/>
    <property type="project" value="UniProtKB-SubCell"/>
</dbReference>
<dbReference type="RefSeq" id="WP_011163769.1">
    <property type="nucleotide sequence ID" value="NC_005363.1"/>
</dbReference>
<dbReference type="GO" id="GO:0003723">
    <property type="term" value="F:RNA binding"/>
    <property type="evidence" value="ECO:0007669"/>
    <property type="project" value="InterPro"/>
</dbReference>
<dbReference type="GeneID" id="93012295"/>
<evidence type="ECO:0000256" key="2">
    <source>
        <dbReference type="ARBA" id="ARBA00004328"/>
    </source>
</evidence>
<protein>
    <submittedName>
        <fullName evidence="5">Uncharacterized protein</fullName>
    </submittedName>
</protein>
<dbReference type="GO" id="GO:0008270">
    <property type="term" value="F:zinc ion binding"/>
    <property type="evidence" value="ECO:0007669"/>
    <property type="project" value="InterPro"/>
</dbReference>